<dbReference type="InterPro" id="IPR035069">
    <property type="entry name" value="TTHA1013/TTHA0281-like"/>
</dbReference>
<name>A0A4R0IFR5_9ACTN</name>
<evidence type="ECO:0000313" key="1">
    <source>
        <dbReference type="EMBL" id="TCC31377.1"/>
    </source>
</evidence>
<proteinExistence type="predicted"/>
<evidence type="ECO:0000313" key="2">
    <source>
        <dbReference type="Proteomes" id="UP000292695"/>
    </source>
</evidence>
<dbReference type="SUPFAM" id="SSF143100">
    <property type="entry name" value="TTHA1013/TTHA0281-like"/>
    <property type="match status" value="1"/>
</dbReference>
<dbReference type="OrthoDB" id="3298349at2"/>
<dbReference type="RefSeq" id="WP_131291561.1">
    <property type="nucleotide sequence ID" value="NZ_SJKA01000007.1"/>
</dbReference>
<dbReference type="AlphaFoldDB" id="A0A4R0IFR5"/>
<dbReference type="Proteomes" id="UP000292695">
    <property type="component" value="Unassembled WGS sequence"/>
</dbReference>
<gene>
    <name evidence="1" type="ORF">E0H50_22145</name>
</gene>
<keyword evidence="2" id="KW-1185">Reference proteome</keyword>
<accession>A0A4R0IFR5</accession>
<protein>
    <recommendedName>
        <fullName evidence="3">Type II toxin-antitoxin system HicB family antitoxin</fullName>
    </recommendedName>
</protein>
<sequence>MPRDIHVPFTVEEDHEDGGWVAHAALTPDAFANGEGETREEAIEDLKQAILALADVVGVPEQLVVTLPDD</sequence>
<evidence type="ECO:0008006" key="3">
    <source>
        <dbReference type="Google" id="ProtNLM"/>
    </source>
</evidence>
<reference evidence="1 2" key="1">
    <citation type="submission" date="2019-02" db="EMBL/GenBank/DDBJ databases">
        <title>Kribbella capetownensis sp. nov. and Kribbella speibonae sp. nov., isolated from soil.</title>
        <authorList>
            <person name="Curtis S.M."/>
            <person name="Norton I."/>
            <person name="Everest G.J."/>
            <person name="Meyers P.R."/>
        </authorList>
    </citation>
    <scope>NUCLEOTIDE SEQUENCE [LARGE SCALE GENOMIC DNA]</scope>
    <source>
        <strain evidence="1 2">DSM 27082</strain>
    </source>
</reference>
<comment type="caution">
    <text evidence="1">The sequence shown here is derived from an EMBL/GenBank/DDBJ whole genome shotgun (WGS) entry which is preliminary data.</text>
</comment>
<organism evidence="1 2">
    <name type="scientific">Kribbella sindirgiensis</name>
    <dbReference type="NCBI Taxonomy" id="1124744"/>
    <lineage>
        <taxon>Bacteria</taxon>
        <taxon>Bacillati</taxon>
        <taxon>Actinomycetota</taxon>
        <taxon>Actinomycetes</taxon>
        <taxon>Propionibacteriales</taxon>
        <taxon>Kribbellaceae</taxon>
        <taxon>Kribbella</taxon>
    </lineage>
</organism>
<dbReference type="Gene3D" id="3.30.160.250">
    <property type="match status" value="1"/>
</dbReference>
<dbReference type="EMBL" id="SJKA01000007">
    <property type="protein sequence ID" value="TCC31377.1"/>
    <property type="molecule type" value="Genomic_DNA"/>
</dbReference>